<sequence length="362" mass="38927">MSWSSFPTHALLDSLLLNLSLKFLPYSLAQIFLLSFFSLIQHTLSQQIKVPITATHGSPVTVTVFNDIGLEEYALYLVQDRSIEAFSVFTTITPDTGVGAQTVVFPAPTPGEFRIVMDEPASASITAVPTGAGSSEEFEVVSGPDGDADSDTSLSSSNSISQVPGTTESSHQVLTGTTTRIGTATTTVQGDGDEVTTFTVVASPGPNLQPQSISIPGLVGGLVGGLIAITLIALLVWRRRRRPRISITPPDIVPYNYSPDQRRYVSKLNPFSRKADPKSALSNNPHTGRGSKRPSDQDMTLDLETGLNDSLGSRTEKDAPRRVSRTLIHTDSGWRDTGNRNFNDVDEVVSSFSEVPPSYTSL</sequence>
<feature type="transmembrane region" description="Helical" evidence="2">
    <location>
        <begin position="213"/>
        <end position="237"/>
    </location>
</feature>
<keyword evidence="2" id="KW-1133">Transmembrane helix</keyword>
<feature type="region of interest" description="Disordered" evidence="1">
    <location>
        <begin position="126"/>
        <end position="171"/>
    </location>
</feature>
<accession>A0A8H5FZD9</accession>
<organism evidence="3 4">
    <name type="scientific">Tetrapyrgos nigripes</name>
    <dbReference type="NCBI Taxonomy" id="182062"/>
    <lineage>
        <taxon>Eukaryota</taxon>
        <taxon>Fungi</taxon>
        <taxon>Dikarya</taxon>
        <taxon>Basidiomycota</taxon>
        <taxon>Agaricomycotina</taxon>
        <taxon>Agaricomycetes</taxon>
        <taxon>Agaricomycetidae</taxon>
        <taxon>Agaricales</taxon>
        <taxon>Marasmiineae</taxon>
        <taxon>Marasmiaceae</taxon>
        <taxon>Tetrapyrgos</taxon>
    </lineage>
</organism>
<dbReference type="Proteomes" id="UP000559256">
    <property type="component" value="Unassembled WGS sequence"/>
</dbReference>
<evidence type="ECO:0000256" key="1">
    <source>
        <dbReference type="SAM" id="MobiDB-lite"/>
    </source>
</evidence>
<keyword evidence="2" id="KW-0812">Transmembrane</keyword>
<proteinExistence type="predicted"/>
<feature type="compositionally biased region" description="Low complexity" evidence="1">
    <location>
        <begin position="151"/>
        <end position="161"/>
    </location>
</feature>
<feature type="compositionally biased region" description="Polar residues" evidence="1">
    <location>
        <begin position="162"/>
        <end position="171"/>
    </location>
</feature>
<gene>
    <name evidence="3" type="ORF">D9758_011179</name>
</gene>
<keyword evidence="2" id="KW-0472">Membrane</keyword>
<evidence type="ECO:0000313" key="3">
    <source>
        <dbReference type="EMBL" id="KAF5354569.1"/>
    </source>
</evidence>
<protein>
    <submittedName>
        <fullName evidence="3">Uncharacterized protein</fullName>
    </submittedName>
</protein>
<dbReference type="OrthoDB" id="3123973at2759"/>
<dbReference type="AlphaFoldDB" id="A0A8H5FZD9"/>
<dbReference type="EMBL" id="JAACJM010000058">
    <property type="protein sequence ID" value="KAF5354569.1"/>
    <property type="molecule type" value="Genomic_DNA"/>
</dbReference>
<evidence type="ECO:0000256" key="2">
    <source>
        <dbReference type="SAM" id="Phobius"/>
    </source>
</evidence>
<comment type="caution">
    <text evidence="3">The sequence shown here is derived from an EMBL/GenBank/DDBJ whole genome shotgun (WGS) entry which is preliminary data.</text>
</comment>
<keyword evidence="4" id="KW-1185">Reference proteome</keyword>
<name>A0A8H5FZD9_9AGAR</name>
<reference evidence="3 4" key="1">
    <citation type="journal article" date="2020" name="ISME J.">
        <title>Uncovering the hidden diversity of litter-decomposition mechanisms in mushroom-forming fungi.</title>
        <authorList>
            <person name="Floudas D."/>
            <person name="Bentzer J."/>
            <person name="Ahren D."/>
            <person name="Johansson T."/>
            <person name="Persson P."/>
            <person name="Tunlid A."/>
        </authorList>
    </citation>
    <scope>NUCLEOTIDE SEQUENCE [LARGE SCALE GENOMIC DNA]</scope>
    <source>
        <strain evidence="3 4">CBS 291.85</strain>
    </source>
</reference>
<evidence type="ECO:0000313" key="4">
    <source>
        <dbReference type="Proteomes" id="UP000559256"/>
    </source>
</evidence>
<feature type="region of interest" description="Disordered" evidence="1">
    <location>
        <begin position="269"/>
        <end position="324"/>
    </location>
</feature>